<evidence type="ECO:0000313" key="10">
    <source>
        <dbReference type="Proteomes" id="UP001138709"/>
    </source>
</evidence>
<dbReference type="PANTHER" id="PTHR36838">
    <property type="entry name" value="AUXIN EFFLUX CARRIER FAMILY PROTEIN"/>
    <property type="match status" value="1"/>
</dbReference>
<comment type="caution">
    <text evidence="9">The sequence shown here is derived from an EMBL/GenBank/DDBJ whole genome shotgun (WGS) entry which is preliminary data.</text>
</comment>
<feature type="transmembrane region" description="Helical" evidence="8">
    <location>
        <begin position="199"/>
        <end position="218"/>
    </location>
</feature>
<evidence type="ECO:0000256" key="7">
    <source>
        <dbReference type="ARBA" id="ARBA00023136"/>
    </source>
</evidence>
<reference evidence="9" key="1">
    <citation type="submission" date="2020-01" db="EMBL/GenBank/DDBJ databases">
        <authorList>
            <person name="Rat A."/>
        </authorList>
    </citation>
    <scope>NUCLEOTIDE SEQUENCE</scope>
    <source>
        <strain evidence="9">LMG 31228</strain>
    </source>
</reference>
<keyword evidence="5 8" id="KW-0812">Transmembrane</keyword>
<dbReference type="GO" id="GO:0005886">
    <property type="term" value="C:plasma membrane"/>
    <property type="evidence" value="ECO:0007669"/>
    <property type="project" value="UniProtKB-SubCell"/>
</dbReference>
<dbReference type="InterPro" id="IPR038770">
    <property type="entry name" value="Na+/solute_symporter_sf"/>
</dbReference>
<evidence type="ECO:0000256" key="1">
    <source>
        <dbReference type="ARBA" id="ARBA00004651"/>
    </source>
</evidence>
<feature type="transmembrane region" description="Helical" evidence="8">
    <location>
        <begin position="63"/>
        <end position="82"/>
    </location>
</feature>
<keyword evidence="4" id="KW-1003">Cell membrane</keyword>
<dbReference type="RefSeq" id="WP_211845148.1">
    <property type="nucleotide sequence ID" value="NZ_JAAEDL010000003.1"/>
</dbReference>
<keyword evidence="7 8" id="KW-0472">Membrane</keyword>
<feature type="transmembrane region" description="Helical" evidence="8">
    <location>
        <begin position="285"/>
        <end position="305"/>
    </location>
</feature>
<keyword evidence="3" id="KW-0813">Transport</keyword>
<feature type="transmembrane region" description="Helical" evidence="8">
    <location>
        <begin position="255"/>
        <end position="273"/>
    </location>
</feature>
<sequence>MGVILDIVAPVFAIVGLGYLAAVRGLVDQAGFRGLNDFAFSLAAPALLFVGGTSGHVGGGPAAVAFFVPAVILYGGALLLAARRMAMPLGEAGLFALNCTFGNTVMMGIPLIAATFGQAGLPILITIIALHSMVLLTLGTVVAEVGLHRHAPWRRIVVATFAGIARNPVVATVFVALAWSTIGLPVPGVMRRTLEMLGAATPPVALFCLGGSLAAFSAGQSWREVAWATVLKLAALPLMVWGACTLLALSPLETGVAVMTAALPTGANAFLLARRYATGADRSGATVLVSTVISVFTLAAVLAWIRP</sequence>
<reference evidence="9" key="2">
    <citation type="journal article" date="2021" name="Syst. Appl. Microbiol.">
        <title>Roseomonas hellenica sp. nov., isolated from roots of wild-growing Alkanna tinctoria.</title>
        <authorList>
            <person name="Rat A."/>
            <person name="Naranjo H.D."/>
            <person name="Lebbe L."/>
            <person name="Cnockaert M."/>
            <person name="Krigas N."/>
            <person name="Grigoriadou K."/>
            <person name="Maloupa E."/>
            <person name="Willems A."/>
        </authorList>
    </citation>
    <scope>NUCLEOTIDE SEQUENCE</scope>
    <source>
        <strain evidence="9">LMG 31228</strain>
    </source>
</reference>
<organism evidence="9 10">
    <name type="scientific">Neoroseomonas eburnea</name>
    <dbReference type="NCBI Taxonomy" id="1346889"/>
    <lineage>
        <taxon>Bacteria</taxon>
        <taxon>Pseudomonadati</taxon>
        <taxon>Pseudomonadota</taxon>
        <taxon>Alphaproteobacteria</taxon>
        <taxon>Acetobacterales</taxon>
        <taxon>Acetobacteraceae</taxon>
        <taxon>Neoroseomonas</taxon>
    </lineage>
</organism>
<dbReference type="EMBL" id="JAAEDL010000003">
    <property type="protein sequence ID" value="MBR0679805.1"/>
    <property type="molecule type" value="Genomic_DNA"/>
</dbReference>
<name>A0A9X9X7W9_9PROT</name>
<protein>
    <submittedName>
        <fullName evidence="9">AEC family transporter</fullName>
    </submittedName>
</protein>
<feature type="transmembrane region" description="Helical" evidence="8">
    <location>
        <begin position="157"/>
        <end position="179"/>
    </location>
</feature>
<dbReference type="InterPro" id="IPR004776">
    <property type="entry name" value="Mem_transp_PIN-like"/>
</dbReference>
<keyword evidence="10" id="KW-1185">Reference proteome</keyword>
<evidence type="ECO:0000256" key="2">
    <source>
        <dbReference type="ARBA" id="ARBA00010145"/>
    </source>
</evidence>
<dbReference type="AlphaFoldDB" id="A0A9X9X7W9"/>
<comment type="similarity">
    <text evidence="2">Belongs to the auxin efflux carrier (TC 2.A.69) family.</text>
</comment>
<dbReference type="Proteomes" id="UP001138709">
    <property type="component" value="Unassembled WGS sequence"/>
</dbReference>
<feature type="transmembrane region" description="Helical" evidence="8">
    <location>
        <begin position="7"/>
        <end position="27"/>
    </location>
</feature>
<evidence type="ECO:0000256" key="5">
    <source>
        <dbReference type="ARBA" id="ARBA00022692"/>
    </source>
</evidence>
<evidence type="ECO:0000256" key="4">
    <source>
        <dbReference type="ARBA" id="ARBA00022475"/>
    </source>
</evidence>
<feature type="transmembrane region" description="Helical" evidence="8">
    <location>
        <begin position="123"/>
        <end position="145"/>
    </location>
</feature>
<gene>
    <name evidence="9" type="ORF">GXW74_04855</name>
</gene>
<evidence type="ECO:0000256" key="8">
    <source>
        <dbReference type="SAM" id="Phobius"/>
    </source>
</evidence>
<dbReference type="Gene3D" id="1.20.1530.20">
    <property type="match status" value="1"/>
</dbReference>
<dbReference type="Pfam" id="PF03547">
    <property type="entry name" value="Mem_trans"/>
    <property type="match status" value="1"/>
</dbReference>
<feature type="transmembrane region" description="Helical" evidence="8">
    <location>
        <begin position="39"/>
        <end position="57"/>
    </location>
</feature>
<proteinExistence type="inferred from homology"/>
<feature type="transmembrane region" description="Helical" evidence="8">
    <location>
        <begin position="230"/>
        <end position="249"/>
    </location>
</feature>
<comment type="subcellular location">
    <subcellularLocation>
        <location evidence="1">Cell membrane</location>
        <topology evidence="1">Multi-pass membrane protein</topology>
    </subcellularLocation>
</comment>
<keyword evidence="6 8" id="KW-1133">Transmembrane helix</keyword>
<evidence type="ECO:0000313" key="9">
    <source>
        <dbReference type="EMBL" id="MBR0679805.1"/>
    </source>
</evidence>
<dbReference type="PANTHER" id="PTHR36838:SF3">
    <property type="entry name" value="TRANSPORTER AUXIN EFFLUX CARRIER EC FAMILY"/>
    <property type="match status" value="1"/>
</dbReference>
<feature type="transmembrane region" description="Helical" evidence="8">
    <location>
        <begin position="94"/>
        <end position="117"/>
    </location>
</feature>
<evidence type="ECO:0000256" key="3">
    <source>
        <dbReference type="ARBA" id="ARBA00022448"/>
    </source>
</evidence>
<accession>A0A9X9X7W9</accession>
<evidence type="ECO:0000256" key="6">
    <source>
        <dbReference type="ARBA" id="ARBA00022989"/>
    </source>
</evidence>
<dbReference type="GO" id="GO:0055085">
    <property type="term" value="P:transmembrane transport"/>
    <property type="evidence" value="ECO:0007669"/>
    <property type="project" value="InterPro"/>
</dbReference>